<proteinExistence type="predicted"/>
<dbReference type="Pfam" id="PF20586">
    <property type="entry name" value="DUF6788"/>
    <property type="match status" value="1"/>
</dbReference>
<dbReference type="EMBL" id="QSJI01000002">
    <property type="protein sequence ID" value="RHD56768.1"/>
    <property type="molecule type" value="Genomic_DNA"/>
</dbReference>
<dbReference type="InterPro" id="IPR046738">
    <property type="entry name" value="DUF6788"/>
</dbReference>
<evidence type="ECO:0000313" key="3">
    <source>
        <dbReference type="Proteomes" id="UP000286050"/>
    </source>
</evidence>
<dbReference type="AlphaFoldDB" id="A0A414FZ04"/>
<protein>
    <recommendedName>
        <fullName evidence="1">DUF6788 domain-containing protein</fullName>
    </recommendedName>
</protein>
<evidence type="ECO:0000259" key="1">
    <source>
        <dbReference type="Pfam" id="PF20586"/>
    </source>
</evidence>
<accession>A0A414FZ04</accession>
<reference evidence="2 3" key="1">
    <citation type="submission" date="2018-08" db="EMBL/GenBank/DDBJ databases">
        <title>A genome reference for cultivated species of the human gut microbiota.</title>
        <authorList>
            <person name="Zou Y."/>
            <person name="Xue W."/>
            <person name="Luo G."/>
        </authorList>
    </citation>
    <scope>NUCLEOTIDE SEQUENCE [LARGE SCALE GENOMIC DNA]</scope>
    <source>
        <strain evidence="2 3">AM30-5LB</strain>
    </source>
</reference>
<comment type="caution">
    <text evidence="2">The sequence shown here is derived from an EMBL/GenBank/DDBJ whole genome shotgun (WGS) entry which is preliminary data.</text>
</comment>
<feature type="domain" description="DUF6788" evidence="1">
    <location>
        <begin position="13"/>
        <end position="69"/>
    </location>
</feature>
<gene>
    <name evidence="2" type="ORF">DW787_04360</name>
</gene>
<organism evidence="2 3">
    <name type="scientific">Collinsella intestinalis</name>
    <dbReference type="NCBI Taxonomy" id="147207"/>
    <lineage>
        <taxon>Bacteria</taxon>
        <taxon>Bacillati</taxon>
        <taxon>Actinomycetota</taxon>
        <taxon>Coriobacteriia</taxon>
        <taxon>Coriobacteriales</taxon>
        <taxon>Coriobacteriaceae</taxon>
        <taxon>Collinsella</taxon>
    </lineage>
</organism>
<name>A0A414FZ04_9ACTN</name>
<sequence length="103" mass="12289">MSVLEDILEEEYERSARLIRLMEEEIASLPKGSVRTRRIGSRDYYYLNYREGDKVRSDYIQISAVEEVRGKIARRKELQAALKEQRTSQRQIERALGRRLRNE</sequence>
<evidence type="ECO:0000313" key="2">
    <source>
        <dbReference type="EMBL" id="RHD56768.1"/>
    </source>
</evidence>
<dbReference type="Proteomes" id="UP000286050">
    <property type="component" value="Unassembled WGS sequence"/>
</dbReference>